<keyword evidence="5" id="KW-0479">Metal-binding</keyword>
<dbReference type="InterPro" id="IPR002016">
    <property type="entry name" value="Haem_peroxidase"/>
</dbReference>
<feature type="compositionally biased region" description="Low complexity" evidence="6">
    <location>
        <begin position="295"/>
        <end position="308"/>
    </location>
</feature>
<dbReference type="PROSITE" id="PS50873">
    <property type="entry name" value="PEROXIDASE_4"/>
    <property type="match status" value="1"/>
</dbReference>
<comment type="cofactor">
    <cofactor evidence="5">
        <name>Ca(2+)</name>
        <dbReference type="ChEBI" id="CHEBI:29108"/>
    </cofactor>
    <text evidence="5">Binds 2 calcium ions per subunit.</text>
</comment>
<evidence type="ECO:0000256" key="4">
    <source>
        <dbReference type="PIRSR" id="PIRSR601621-1"/>
    </source>
</evidence>
<comment type="caution">
    <text evidence="8">The sequence shown here is derived from an EMBL/GenBank/DDBJ whole genome shotgun (WGS) entry which is preliminary data.</text>
</comment>
<dbReference type="Proteomes" id="UP000232323">
    <property type="component" value="Unassembled WGS sequence"/>
</dbReference>
<accession>A0A250XG95</accession>
<sequence>MAFHDAGTYNASADTGGANGSILNELSQAVNAGMTLCPPVINSMLSTLSSTSGCSGITAADIIQVTGAAAVSLLGGPTCALLIGRPNVVGNTEDNVAGLPNLCDTSDTSVNRFSTMGFRDPVTAVVTLAGAHKVGQSRANLRGPCSKGLGPMTANPTSFDGHYYTEVVQQVGRRGWFSSDNNLNANGAVTASLMQNYSASHSSFLSSWCAQYQEMSLLGVDPTTVAGYSINDGWLPNVVAVVSPTPSLSPNATPSITSPSTTTSSPRTPAPSSSRPVAPSNNNPRPIRASPTPTPISSLTSTPSPNNNGGNGGGGGGGHHPAGVPGGGGPGGGGGGGPGRGGHGL</sequence>
<keyword evidence="9" id="KW-1185">Reference proteome</keyword>
<dbReference type="GO" id="GO:0004601">
    <property type="term" value="F:peroxidase activity"/>
    <property type="evidence" value="ECO:0007669"/>
    <property type="project" value="InterPro"/>
</dbReference>
<keyword evidence="5" id="KW-0408">Iron</keyword>
<dbReference type="PRINTS" id="PR00458">
    <property type="entry name" value="PEROXIDASE"/>
</dbReference>
<dbReference type="STRING" id="1157962.A0A250XG95"/>
<keyword evidence="3" id="KW-0325">Glycoprotein</keyword>
<comment type="similarity">
    <text evidence="1">Belongs to the peroxidase family. Ligninase subfamily.</text>
</comment>
<dbReference type="GO" id="GO:0042744">
    <property type="term" value="P:hydrogen peroxide catabolic process"/>
    <property type="evidence" value="ECO:0007669"/>
    <property type="project" value="TreeGrafter"/>
</dbReference>
<evidence type="ECO:0000256" key="3">
    <source>
        <dbReference type="ARBA" id="ARBA00023180"/>
    </source>
</evidence>
<dbReference type="Gene3D" id="1.10.420.10">
    <property type="entry name" value="Peroxidase, domain 2"/>
    <property type="match status" value="1"/>
</dbReference>
<protein>
    <recommendedName>
        <fullName evidence="7">Plant heme peroxidase family profile domain-containing protein</fullName>
    </recommendedName>
</protein>
<dbReference type="Gene3D" id="1.10.520.10">
    <property type="match status" value="1"/>
</dbReference>
<dbReference type="PRINTS" id="PR00462">
    <property type="entry name" value="LIGNINASE"/>
</dbReference>
<keyword evidence="2" id="KW-0560">Oxidoreductase</keyword>
<dbReference type="InterPro" id="IPR001621">
    <property type="entry name" value="Ligninase"/>
</dbReference>
<gene>
    <name evidence="8" type="ORF">CEUSTIGMA_g9238.t1</name>
</gene>
<feature type="active site" description="Proton acceptor" evidence="4">
    <location>
        <position position="4"/>
    </location>
</feature>
<dbReference type="PANTHER" id="PTHR31356">
    <property type="entry name" value="THYLAKOID LUMENAL 29 KDA PROTEIN, CHLOROPLASTIC-RELATED"/>
    <property type="match status" value="1"/>
</dbReference>
<feature type="compositionally biased region" description="Gly residues" evidence="6">
    <location>
        <begin position="309"/>
        <end position="345"/>
    </location>
</feature>
<dbReference type="SUPFAM" id="SSF48113">
    <property type="entry name" value="Heme-dependent peroxidases"/>
    <property type="match status" value="1"/>
</dbReference>
<dbReference type="InterPro" id="IPR044831">
    <property type="entry name" value="Ccp1-like"/>
</dbReference>
<dbReference type="InterPro" id="IPR010255">
    <property type="entry name" value="Haem_peroxidase_sf"/>
</dbReference>
<feature type="compositionally biased region" description="Low complexity" evidence="6">
    <location>
        <begin position="249"/>
        <end position="286"/>
    </location>
</feature>
<evidence type="ECO:0000256" key="2">
    <source>
        <dbReference type="ARBA" id="ARBA00023002"/>
    </source>
</evidence>
<dbReference type="OrthoDB" id="2113341at2759"/>
<dbReference type="EMBL" id="BEGY01000071">
    <property type="protein sequence ID" value="GAX81810.1"/>
    <property type="molecule type" value="Genomic_DNA"/>
</dbReference>
<evidence type="ECO:0000256" key="5">
    <source>
        <dbReference type="PIRSR" id="PIRSR601621-2"/>
    </source>
</evidence>
<feature type="binding site" description="axial binding residue" evidence="5">
    <location>
        <position position="132"/>
    </location>
    <ligand>
        <name>heme b</name>
        <dbReference type="ChEBI" id="CHEBI:60344"/>
    </ligand>
    <ligandPart>
        <name>Fe</name>
        <dbReference type="ChEBI" id="CHEBI:18248"/>
    </ligandPart>
</feature>
<organism evidence="8 9">
    <name type="scientific">Chlamydomonas eustigma</name>
    <dbReference type="NCBI Taxonomy" id="1157962"/>
    <lineage>
        <taxon>Eukaryota</taxon>
        <taxon>Viridiplantae</taxon>
        <taxon>Chlorophyta</taxon>
        <taxon>core chlorophytes</taxon>
        <taxon>Chlorophyceae</taxon>
        <taxon>CS clade</taxon>
        <taxon>Chlamydomonadales</taxon>
        <taxon>Chlamydomonadaceae</taxon>
        <taxon>Chlamydomonas</taxon>
    </lineage>
</organism>
<keyword evidence="5" id="KW-0349">Heme</keyword>
<comment type="cofactor">
    <cofactor evidence="5">
        <name>heme b</name>
        <dbReference type="ChEBI" id="CHEBI:60344"/>
    </cofactor>
    <text evidence="5">Binds 1 heme b (iron(II)-protoporphyrin IX) group per subunit.</text>
</comment>
<evidence type="ECO:0000259" key="7">
    <source>
        <dbReference type="PROSITE" id="PS50873"/>
    </source>
</evidence>
<feature type="binding site" evidence="5">
    <location>
        <position position="160"/>
    </location>
    <ligand>
        <name>Ca(2+)</name>
        <dbReference type="ChEBI" id="CHEBI:29108"/>
        <label>2</label>
    </ligand>
</feature>
<dbReference type="GO" id="GO:0046872">
    <property type="term" value="F:metal ion binding"/>
    <property type="evidence" value="ECO:0007669"/>
    <property type="project" value="UniProtKB-KW"/>
</dbReference>
<proteinExistence type="inferred from homology"/>
<evidence type="ECO:0000256" key="6">
    <source>
        <dbReference type="SAM" id="MobiDB-lite"/>
    </source>
</evidence>
<dbReference type="AlphaFoldDB" id="A0A250XG95"/>
<dbReference type="GO" id="GO:0034599">
    <property type="term" value="P:cellular response to oxidative stress"/>
    <property type="evidence" value="ECO:0007669"/>
    <property type="project" value="InterPro"/>
</dbReference>
<name>A0A250XG95_9CHLO</name>
<dbReference type="GO" id="GO:0020037">
    <property type="term" value="F:heme binding"/>
    <property type="evidence" value="ECO:0007669"/>
    <property type="project" value="InterPro"/>
</dbReference>
<dbReference type="PANTHER" id="PTHR31356:SF8">
    <property type="entry name" value="L-ASCORBATE PEROXIDASE 6-RELATED"/>
    <property type="match status" value="1"/>
</dbReference>
<keyword evidence="5" id="KW-0106">Calcium</keyword>
<evidence type="ECO:0000256" key="1">
    <source>
        <dbReference type="ARBA" id="ARBA00006089"/>
    </source>
</evidence>
<feature type="binding site" evidence="5">
    <location>
        <position position="21"/>
    </location>
    <ligand>
        <name>Ca(2+)</name>
        <dbReference type="ChEBI" id="CHEBI:29108"/>
        <label>1</label>
    </ligand>
</feature>
<feature type="domain" description="Plant heme peroxidase family profile" evidence="7">
    <location>
        <begin position="1"/>
        <end position="243"/>
    </location>
</feature>
<evidence type="ECO:0000313" key="8">
    <source>
        <dbReference type="EMBL" id="GAX81810.1"/>
    </source>
</evidence>
<feature type="region of interest" description="Disordered" evidence="6">
    <location>
        <begin position="246"/>
        <end position="345"/>
    </location>
</feature>
<reference evidence="8 9" key="1">
    <citation type="submission" date="2017-08" db="EMBL/GenBank/DDBJ databases">
        <title>Acidophilic green algal genome provides insights into adaptation to an acidic environment.</title>
        <authorList>
            <person name="Hirooka S."/>
            <person name="Hirose Y."/>
            <person name="Kanesaki Y."/>
            <person name="Higuchi S."/>
            <person name="Fujiwara T."/>
            <person name="Onuma R."/>
            <person name="Era A."/>
            <person name="Ohbayashi R."/>
            <person name="Uzuka A."/>
            <person name="Nozaki H."/>
            <person name="Yoshikawa H."/>
            <person name="Miyagishima S.Y."/>
        </authorList>
    </citation>
    <scope>NUCLEOTIDE SEQUENCE [LARGE SCALE GENOMIC DNA]</scope>
    <source>
        <strain evidence="8 9">NIES-2499</strain>
    </source>
</reference>
<evidence type="ECO:0000313" key="9">
    <source>
        <dbReference type="Proteomes" id="UP000232323"/>
    </source>
</evidence>
<feature type="binding site" evidence="5">
    <location>
        <position position="5"/>
    </location>
    <ligand>
        <name>Ca(2+)</name>
        <dbReference type="ChEBI" id="CHEBI:29108"/>
        <label>1</label>
    </ligand>
</feature>
<dbReference type="GO" id="GO:0000302">
    <property type="term" value="P:response to reactive oxygen species"/>
    <property type="evidence" value="ECO:0007669"/>
    <property type="project" value="TreeGrafter"/>
</dbReference>
<dbReference type="Pfam" id="PF00141">
    <property type="entry name" value="peroxidase"/>
    <property type="match status" value="1"/>
</dbReference>
<feature type="binding site" evidence="5">
    <location>
        <position position="17"/>
    </location>
    <ligand>
        <name>Ca(2+)</name>
        <dbReference type="ChEBI" id="CHEBI:29108"/>
        <label>1</label>
    </ligand>
</feature>